<organism evidence="2 3">
    <name type="scientific">Burkholderia pseudomultivorans</name>
    <dbReference type="NCBI Taxonomy" id="1207504"/>
    <lineage>
        <taxon>Bacteria</taxon>
        <taxon>Pseudomonadati</taxon>
        <taxon>Pseudomonadota</taxon>
        <taxon>Betaproteobacteria</taxon>
        <taxon>Burkholderiales</taxon>
        <taxon>Burkholderiaceae</taxon>
        <taxon>Burkholderia</taxon>
        <taxon>Burkholderia cepacia complex</taxon>
    </lineage>
</organism>
<dbReference type="EMBL" id="LPJR01000073">
    <property type="protein sequence ID" value="KWF21299.1"/>
    <property type="molecule type" value="Genomic_DNA"/>
</dbReference>
<dbReference type="PANTHER" id="PTHR11365:SF23">
    <property type="entry name" value="HYPOTHETICAL 5-OXOPROLINASE (EUROFUNG)-RELATED"/>
    <property type="match status" value="1"/>
</dbReference>
<dbReference type="GO" id="GO:0017168">
    <property type="term" value="F:5-oxoprolinase (ATP-hydrolyzing) activity"/>
    <property type="evidence" value="ECO:0007669"/>
    <property type="project" value="TreeGrafter"/>
</dbReference>
<feature type="domain" description="Hydantoinase B/oxoprolinase" evidence="1">
    <location>
        <begin position="37"/>
        <end position="600"/>
    </location>
</feature>
<comment type="caution">
    <text evidence="2">The sequence shown here is derived from an EMBL/GenBank/DDBJ whole genome shotgun (WGS) entry which is preliminary data.</text>
</comment>
<dbReference type="InterPro" id="IPR003692">
    <property type="entry name" value="Hydantoinase_B"/>
</dbReference>
<dbReference type="AlphaFoldDB" id="A0A132E9G4"/>
<gene>
    <name evidence="2" type="ORF">WT56_29045</name>
</gene>
<dbReference type="RefSeq" id="WP_060246100.1">
    <property type="nucleotide sequence ID" value="NZ_LPJR01000073.1"/>
</dbReference>
<evidence type="ECO:0000313" key="3">
    <source>
        <dbReference type="Proteomes" id="UP000062912"/>
    </source>
</evidence>
<evidence type="ECO:0000313" key="2">
    <source>
        <dbReference type="EMBL" id="KWF21299.1"/>
    </source>
</evidence>
<dbReference type="GO" id="GO:0006749">
    <property type="term" value="P:glutathione metabolic process"/>
    <property type="evidence" value="ECO:0007669"/>
    <property type="project" value="TreeGrafter"/>
</dbReference>
<dbReference type="InterPro" id="IPR045079">
    <property type="entry name" value="Oxoprolinase-like"/>
</dbReference>
<reference evidence="2 3" key="1">
    <citation type="submission" date="2015-11" db="EMBL/GenBank/DDBJ databases">
        <title>Expanding the genomic diversity of Burkholderia species for the development of highly accurate diagnostics.</title>
        <authorList>
            <person name="Sahl J."/>
            <person name="Keim P."/>
            <person name="Wagner D."/>
        </authorList>
    </citation>
    <scope>NUCLEOTIDE SEQUENCE [LARGE SCALE GENOMIC DNA]</scope>
    <source>
        <strain evidence="2 3">MSMB368WGS</strain>
    </source>
</reference>
<dbReference type="GO" id="GO:0005829">
    <property type="term" value="C:cytosol"/>
    <property type="evidence" value="ECO:0007669"/>
    <property type="project" value="TreeGrafter"/>
</dbReference>
<dbReference type="Pfam" id="PF02538">
    <property type="entry name" value="Hydantoinase_B"/>
    <property type="match status" value="1"/>
</dbReference>
<dbReference type="Proteomes" id="UP000062912">
    <property type="component" value="Unassembled WGS sequence"/>
</dbReference>
<sequence>MNLQNDIAAATRAGDTRERIRALSDAQFHARYACERFTASVLINRLRYAVEHMSTGFMREAFSPIIRDWYDFACTISGPPEMDYPMPVVSNSLVVFLGTMGDAVRNAVQEYGPNNLAPGDVLICNDPYRVGTHVNDVCFIRPVFVDGRLVSFVNMRAHQLDIGGIVPGGFSATKRNVYENGLVIPPMLLWSKGKPVRSTFSLIFDNSRFGGLLLPDFHSIAHQLELGERLVQENIARYGLDAYFGSLAYACDVSAERMRDAIARIPDGDYTGSALIDADGVDDSLDYRVNITLRKRGHRIEADLSGSSAQARSSINCGILDAKTALGVALTLLLDPEAPFTSGTWRDIDLAAPAGTLLTSLPPDGAIMMFWESSGALVAAILKALNPVLGPNAVAGDYGSTSTHNAYGVTSAGTPWANVCQCGGEHGPWGATKEADGDSYTVLLTLNNLDPATESIEADSPVVLLRKEHAIDGGGPGTHRGGAAHLKDTLWLTAAEHHSAPFRTREPSGVGANGGSAGPCGGVWFFPPAPGADGRPDALLGTDPDVYAASTPVAGVLDPDRKVLDPQRGRYHYYASQPVWRTAPGAISRYITNGGGGWGDAFARDPAKVLADVRDEYVSVAGAARDYGVVVTGDPRRDPEGLRIDEAATRRLRAAR</sequence>
<evidence type="ECO:0000259" key="1">
    <source>
        <dbReference type="Pfam" id="PF02538"/>
    </source>
</evidence>
<dbReference type="PANTHER" id="PTHR11365">
    <property type="entry name" value="5-OXOPROLINASE RELATED"/>
    <property type="match status" value="1"/>
</dbReference>
<name>A0A132E9G4_9BURK</name>
<protein>
    <submittedName>
        <fullName evidence="2">Methylhydantoinase</fullName>
    </submittedName>
</protein>
<proteinExistence type="predicted"/>
<accession>A0A132E9G4</accession>